<dbReference type="OrthoDB" id="10262656at2759"/>
<proteinExistence type="predicted"/>
<feature type="transmembrane region" description="Helical" evidence="1">
    <location>
        <begin position="96"/>
        <end position="125"/>
    </location>
</feature>
<dbReference type="EMBL" id="OC914826">
    <property type="protein sequence ID" value="CAD7636150.1"/>
    <property type="molecule type" value="Genomic_DNA"/>
</dbReference>
<feature type="transmembrane region" description="Helical" evidence="1">
    <location>
        <begin position="69"/>
        <end position="89"/>
    </location>
</feature>
<feature type="transmembrane region" description="Helical" evidence="1">
    <location>
        <begin position="29"/>
        <end position="49"/>
    </location>
</feature>
<keyword evidence="1" id="KW-0472">Membrane</keyword>
<dbReference type="Proteomes" id="UP000728032">
    <property type="component" value="Unassembled WGS sequence"/>
</dbReference>
<evidence type="ECO:0000313" key="3">
    <source>
        <dbReference type="Proteomes" id="UP000728032"/>
    </source>
</evidence>
<keyword evidence="3" id="KW-1185">Reference proteome</keyword>
<dbReference type="SUPFAM" id="SSF103473">
    <property type="entry name" value="MFS general substrate transporter"/>
    <property type="match status" value="1"/>
</dbReference>
<keyword evidence="1" id="KW-1133">Transmembrane helix</keyword>
<name>A0A7R9L703_9ACAR</name>
<dbReference type="Gene3D" id="1.20.1720.10">
    <property type="entry name" value="Multidrug resistance protein D"/>
    <property type="match status" value="1"/>
</dbReference>
<sequence length="211" mass="24146">MPARTSSIPKKPLSYIWDDYMQVLKNKTFMGMTLGLPMVAMPLMLWIALSPVMLVEELGLSSMQYGLAQFPVLGGLILGTAIVVVGIIWREYFLHCVILGMTLVSFGTVAAAVSVLMMFTFFFVIELIRILHIPNIFQRHRNKEKKEKGNTFKKTNNTVLLLLFKFSDINTPDIGFVFTFIYNGIRFSQSQFTQRFFGFFGLKICFYNFLS</sequence>
<protein>
    <submittedName>
        <fullName evidence="2">Uncharacterized protein</fullName>
    </submittedName>
</protein>
<evidence type="ECO:0000313" key="2">
    <source>
        <dbReference type="EMBL" id="CAD7636150.1"/>
    </source>
</evidence>
<dbReference type="AlphaFoldDB" id="A0A7R9L703"/>
<organism evidence="2">
    <name type="scientific">Oppiella nova</name>
    <dbReference type="NCBI Taxonomy" id="334625"/>
    <lineage>
        <taxon>Eukaryota</taxon>
        <taxon>Metazoa</taxon>
        <taxon>Ecdysozoa</taxon>
        <taxon>Arthropoda</taxon>
        <taxon>Chelicerata</taxon>
        <taxon>Arachnida</taxon>
        <taxon>Acari</taxon>
        <taxon>Acariformes</taxon>
        <taxon>Sarcoptiformes</taxon>
        <taxon>Oribatida</taxon>
        <taxon>Brachypylina</taxon>
        <taxon>Oppioidea</taxon>
        <taxon>Oppiidae</taxon>
        <taxon>Oppiella</taxon>
    </lineage>
</organism>
<dbReference type="InterPro" id="IPR036259">
    <property type="entry name" value="MFS_trans_sf"/>
</dbReference>
<evidence type="ECO:0000256" key="1">
    <source>
        <dbReference type="SAM" id="Phobius"/>
    </source>
</evidence>
<gene>
    <name evidence="2" type="ORF">ONB1V03_LOCUS11</name>
</gene>
<dbReference type="EMBL" id="CAJPVJ010000001">
    <property type="protein sequence ID" value="CAG2155620.1"/>
    <property type="molecule type" value="Genomic_DNA"/>
</dbReference>
<accession>A0A7R9L703</accession>
<reference evidence="2" key="1">
    <citation type="submission" date="2020-11" db="EMBL/GenBank/DDBJ databases">
        <authorList>
            <person name="Tran Van P."/>
        </authorList>
    </citation>
    <scope>NUCLEOTIDE SEQUENCE</scope>
</reference>
<keyword evidence="1" id="KW-0812">Transmembrane</keyword>